<protein>
    <submittedName>
        <fullName evidence="2">Uncharacterized protein</fullName>
    </submittedName>
</protein>
<sequence length="219" mass="26071">MTKEYKVNYSEKKRIKRKQIRNHPKWDKRKWVRYILIVIVIAALIILPSLPWTATDFIFDGKNIEEIKANTLYNICSASVGIVIMFIGMPVFIYFRSLKNTCADSINYYLNETLILSDGGLEYGFVPNNSSTNQYTLDRIQYRGIKRLVVNTYHERLEIYGDMKLTVYSNYEENQILYIENHKDDKRRFYLYYENSEDLIRTLEEKTGIKVQVINKQEE</sequence>
<dbReference type="AlphaFoldDB" id="A0A084J9S1"/>
<dbReference type="STRING" id="318464.IO99_12940"/>
<keyword evidence="1" id="KW-0812">Transmembrane</keyword>
<dbReference type="Proteomes" id="UP000028542">
    <property type="component" value="Unassembled WGS sequence"/>
</dbReference>
<evidence type="ECO:0000256" key="1">
    <source>
        <dbReference type="SAM" id="Phobius"/>
    </source>
</evidence>
<accession>A0A084J9S1</accession>
<feature type="transmembrane region" description="Helical" evidence="1">
    <location>
        <begin position="31"/>
        <end position="52"/>
    </location>
</feature>
<keyword evidence="1" id="KW-1133">Transmembrane helix</keyword>
<name>A0A084J9S1_9CLOT</name>
<dbReference type="EMBL" id="JPMD01000031">
    <property type="protein sequence ID" value="KEZ85705.1"/>
    <property type="molecule type" value="Genomic_DNA"/>
</dbReference>
<dbReference type="RefSeq" id="WP_035133885.1">
    <property type="nucleotide sequence ID" value="NZ_JPMD01000031.1"/>
</dbReference>
<feature type="transmembrane region" description="Helical" evidence="1">
    <location>
        <begin position="72"/>
        <end position="95"/>
    </location>
</feature>
<comment type="caution">
    <text evidence="2">The sequence shown here is derived from an EMBL/GenBank/DDBJ whole genome shotgun (WGS) entry which is preliminary data.</text>
</comment>
<proteinExistence type="predicted"/>
<dbReference type="eggNOG" id="ENOG50327JF">
    <property type="taxonomic scope" value="Bacteria"/>
</dbReference>
<organism evidence="2 3">
    <name type="scientific">Clostridium sulfidigenes</name>
    <dbReference type="NCBI Taxonomy" id="318464"/>
    <lineage>
        <taxon>Bacteria</taxon>
        <taxon>Bacillati</taxon>
        <taxon>Bacillota</taxon>
        <taxon>Clostridia</taxon>
        <taxon>Eubacteriales</taxon>
        <taxon>Clostridiaceae</taxon>
        <taxon>Clostridium</taxon>
    </lineage>
</organism>
<evidence type="ECO:0000313" key="2">
    <source>
        <dbReference type="EMBL" id="KEZ85705.1"/>
    </source>
</evidence>
<keyword evidence="1" id="KW-0472">Membrane</keyword>
<reference evidence="2 3" key="1">
    <citation type="submission" date="2014-07" db="EMBL/GenBank/DDBJ databases">
        <title>Draft genome of Clostridium sulfidigenes 113A isolated from sediments associated with methane hydrate from Krishna Godavari basin.</title>
        <authorList>
            <person name="Honkalas V.S."/>
            <person name="Dabir A.P."/>
            <person name="Arora P."/>
            <person name="Dhakephalkar P.K."/>
        </authorList>
    </citation>
    <scope>NUCLEOTIDE SEQUENCE [LARGE SCALE GENOMIC DNA]</scope>
    <source>
        <strain evidence="2 3">113A</strain>
    </source>
</reference>
<keyword evidence="3" id="KW-1185">Reference proteome</keyword>
<evidence type="ECO:0000313" key="3">
    <source>
        <dbReference type="Proteomes" id="UP000028542"/>
    </source>
</evidence>
<gene>
    <name evidence="2" type="ORF">IO99_12940</name>
</gene>